<dbReference type="GO" id="GO:0015035">
    <property type="term" value="F:protein-disulfide reductase activity"/>
    <property type="evidence" value="ECO:0007669"/>
    <property type="project" value="TreeGrafter"/>
</dbReference>
<protein>
    <recommendedName>
        <fullName evidence="2">Thioredoxin domain-containing protein</fullName>
    </recommendedName>
</protein>
<comment type="caution">
    <text evidence="1">The sequence shown here is derived from an EMBL/GenBank/DDBJ whole genome shotgun (WGS) entry which is preliminary data.</text>
</comment>
<dbReference type="InterPro" id="IPR036249">
    <property type="entry name" value="Thioredoxin-like_sf"/>
</dbReference>
<dbReference type="Gene3D" id="3.40.30.10">
    <property type="entry name" value="Glutaredoxin"/>
    <property type="match status" value="1"/>
</dbReference>
<name>A0A845UBF1_9PROT</name>
<evidence type="ECO:0008006" key="2">
    <source>
        <dbReference type="Google" id="ProtNLM"/>
    </source>
</evidence>
<dbReference type="PANTHER" id="PTHR32234:SF0">
    <property type="entry name" value="THIOL:DISULFIDE INTERCHANGE PROTEIN DSBD"/>
    <property type="match status" value="1"/>
</dbReference>
<organism evidence="1">
    <name type="scientific">Acidithiobacillus ferrianus</name>
    <dbReference type="NCBI Taxonomy" id="2678518"/>
    <lineage>
        <taxon>Bacteria</taxon>
        <taxon>Pseudomonadati</taxon>
        <taxon>Pseudomonadota</taxon>
        <taxon>Acidithiobacillia</taxon>
        <taxon>Acidithiobacillales</taxon>
        <taxon>Acidithiobacillaceae</taxon>
        <taxon>Acidithiobacillus</taxon>
    </lineage>
</organism>
<dbReference type="GO" id="GO:0045454">
    <property type="term" value="P:cell redox homeostasis"/>
    <property type="evidence" value="ECO:0007669"/>
    <property type="project" value="TreeGrafter"/>
</dbReference>
<accession>A0A845UBF1</accession>
<proteinExistence type="predicted"/>
<dbReference type="Pfam" id="PF13899">
    <property type="entry name" value="Thioredoxin_7"/>
    <property type="match status" value="1"/>
</dbReference>
<sequence>MDLDVNQRIQSCAFVEIDFDLDGLFAVQSKRHEPVYRAQNHSLPQLQSALTAAKEHPVLVDFWARWCMECQRMDVETYDNPRVEKALQPLTLIRVNVTASDAASRNMWQCWIDAWYGVSRGTADDAP</sequence>
<dbReference type="PANTHER" id="PTHR32234">
    <property type="entry name" value="THIOL:DISULFIDE INTERCHANGE PROTEIN DSBD"/>
    <property type="match status" value="1"/>
</dbReference>
<reference evidence="1" key="1">
    <citation type="submission" date="2019-11" db="EMBL/GenBank/DDBJ databases">
        <title>Acidithiobacillus ferrianus sp. nov.: a facultatively anaerobic and extremely acidophilic chemolithoautotroph.</title>
        <authorList>
            <person name="Norris P.R."/>
            <person name="Falagan C."/>
            <person name="Moya-Beltran A."/>
            <person name="Castro M."/>
            <person name="Quatrini R."/>
            <person name="Johnson D.B."/>
        </authorList>
    </citation>
    <scope>NUCLEOTIDE SEQUENCE [LARGE SCALE GENOMIC DNA]</scope>
    <source>
        <strain evidence="1">MG</strain>
    </source>
</reference>
<evidence type="ECO:0000313" key="1">
    <source>
        <dbReference type="EMBL" id="NDU43087.1"/>
    </source>
</evidence>
<dbReference type="EMBL" id="WNJL01000035">
    <property type="protein sequence ID" value="NDU43087.1"/>
    <property type="molecule type" value="Genomic_DNA"/>
</dbReference>
<dbReference type="AlphaFoldDB" id="A0A845UBF1"/>
<gene>
    <name evidence="1" type="ORF">GL267_10685</name>
</gene>
<dbReference type="SUPFAM" id="SSF52833">
    <property type="entry name" value="Thioredoxin-like"/>
    <property type="match status" value="1"/>
</dbReference>